<accession>A0A8K0XRY4</accession>
<organism evidence="1 2">
    <name type="scientific">Cristinia sonorae</name>
    <dbReference type="NCBI Taxonomy" id="1940300"/>
    <lineage>
        <taxon>Eukaryota</taxon>
        <taxon>Fungi</taxon>
        <taxon>Dikarya</taxon>
        <taxon>Basidiomycota</taxon>
        <taxon>Agaricomycotina</taxon>
        <taxon>Agaricomycetes</taxon>
        <taxon>Agaricomycetidae</taxon>
        <taxon>Agaricales</taxon>
        <taxon>Pleurotineae</taxon>
        <taxon>Stephanosporaceae</taxon>
        <taxon>Cristinia</taxon>
    </lineage>
</organism>
<dbReference type="EMBL" id="JAEVFJ010000008">
    <property type="protein sequence ID" value="KAH8102984.1"/>
    <property type="molecule type" value="Genomic_DNA"/>
</dbReference>
<dbReference type="AlphaFoldDB" id="A0A8K0XRY4"/>
<evidence type="ECO:0000313" key="2">
    <source>
        <dbReference type="Proteomes" id="UP000813824"/>
    </source>
</evidence>
<gene>
    <name evidence="1" type="ORF">BXZ70DRAFT_764608</name>
</gene>
<keyword evidence="2" id="KW-1185">Reference proteome</keyword>
<name>A0A8K0XRY4_9AGAR</name>
<proteinExistence type="predicted"/>
<sequence>MQCINIASSLVASFHSSLSFSSFSHLSTYCLSISSLTTPPSTFPSSPSPRSTRDLVYPLARRGFSSSSRLILRLVSVSVPTIPTPPPPTPYSFSLMPYSAVFSSLGDILAWVLLVDVDIAFNDYTRRTLCPTHPTLRRPIPAPSTTTSLRTARFLGLGPHTLPTPRSLSFLRLVPFPFPVRIVFRLQKPVSHIEKVVPKNPSHEETMPFYRCCTKYNHFCFSSLPPHNTNTSNAQTVRRRLLHPLINFFPPALP</sequence>
<dbReference type="Proteomes" id="UP000813824">
    <property type="component" value="Unassembled WGS sequence"/>
</dbReference>
<protein>
    <submittedName>
        <fullName evidence="1">Uncharacterized protein</fullName>
    </submittedName>
</protein>
<comment type="caution">
    <text evidence="1">The sequence shown here is derived from an EMBL/GenBank/DDBJ whole genome shotgun (WGS) entry which is preliminary data.</text>
</comment>
<evidence type="ECO:0000313" key="1">
    <source>
        <dbReference type="EMBL" id="KAH8102984.1"/>
    </source>
</evidence>
<reference evidence="1" key="1">
    <citation type="journal article" date="2021" name="New Phytol.">
        <title>Evolutionary innovations through gain and loss of genes in the ectomycorrhizal Boletales.</title>
        <authorList>
            <person name="Wu G."/>
            <person name="Miyauchi S."/>
            <person name="Morin E."/>
            <person name="Kuo A."/>
            <person name="Drula E."/>
            <person name="Varga T."/>
            <person name="Kohler A."/>
            <person name="Feng B."/>
            <person name="Cao Y."/>
            <person name="Lipzen A."/>
            <person name="Daum C."/>
            <person name="Hundley H."/>
            <person name="Pangilinan J."/>
            <person name="Johnson J."/>
            <person name="Barry K."/>
            <person name="LaButti K."/>
            <person name="Ng V."/>
            <person name="Ahrendt S."/>
            <person name="Min B."/>
            <person name="Choi I.G."/>
            <person name="Park H."/>
            <person name="Plett J.M."/>
            <person name="Magnuson J."/>
            <person name="Spatafora J.W."/>
            <person name="Nagy L.G."/>
            <person name="Henrissat B."/>
            <person name="Grigoriev I.V."/>
            <person name="Yang Z.L."/>
            <person name="Xu J."/>
            <person name="Martin F.M."/>
        </authorList>
    </citation>
    <scope>NUCLEOTIDE SEQUENCE</scope>
    <source>
        <strain evidence="1">KKN 215</strain>
    </source>
</reference>